<organism evidence="1">
    <name type="scientific">gut metagenome</name>
    <dbReference type="NCBI Taxonomy" id="749906"/>
    <lineage>
        <taxon>unclassified sequences</taxon>
        <taxon>metagenomes</taxon>
        <taxon>organismal metagenomes</taxon>
    </lineage>
</organism>
<protein>
    <submittedName>
        <fullName evidence="1">Uncharacterized protein</fullName>
    </submittedName>
</protein>
<dbReference type="EMBL" id="AMCI01000406">
    <property type="protein sequence ID" value="EJX09382.1"/>
    <property type="molecule type" value="Genomic_DNA"/>
</dbReference>
<evidence type="ECO:0000313" key="1">
    <source>
        <dbReference type="EMBL" id="EJX09382.1"/>
    </source>
</evidence>
<dbReference type="AlphaFoldDB" id="J9GMV9"/>
<accession>J9GMV9</accession>
<proteinExistence type="predicted"/>
<sequence length="48" mass="5372">MGIDSLTENVGSYFCTVPDEELVGELFWKNEAACVVLRLDVHIDCRLA</sequence>
<comment type="caution">
    <text evidence="1">The sequence shown here is derived from an EMBL/GenBank/DDBJ whole genome shotgun (WGS) entry which is preliminary data.</text>
</comment>
<reference evidence="1" key="1">
    <citation type="journal article" date="2012" name="PLoS ONE">
        <title>Gene sets for utilization of primary and secondary nutrition supplies in the distal gut of endangered iberian lynx.</title>
        <authorList>
            <person name="Alcaide M."/>
            <person name="Messina E."/>
            <person name="Richter M."/>
            <person name="Bargiela R."/>
            <person name="Peplies J."/>
            <person name="Huws S.A."/>
            <person name="Newbold C.J."/>
            <person name="Golyshin P.N."/>
            <person name="Simon M.A."/>
            <person name="Lopez G."/>
            <person name="Yakimov M.M."/>
            <person name="Ferrer M."/>
        </authorList>
    </citation>
    <scope>NUCLEOTIDE SEQUENCE</scope>
</reference>
<name>J9GMV9_9ZZZZ</name>
<gene>
    <name evidence="1" type="ORF">EVA_02506</name>
</gene>